<dbReference type="PANTHER" id="PTHR11161">
    <property type="entry name" value="O-ACYLTRANSFERASE"/>
    <property type="match status" value="1"/>
</dbReference>
<feature type="transmembrane region" description="Helical" evidence="2">
    <location>
        <begin position="37"/>
        <end position="58"/>
    </location>
</feature>
<evidence type="ECO:0000313" key="5">
    <source>
        <dbReference type="Proteomes" id="UP000887575"/>
    </source>
</evidence>
<protein>
    <recommendedName>
        <fullName evidence="7">Nose resistant-to-fluoxetine protein N-terminal domain-containing protein</fullName>
    </recommendedName>
</protein>
<feature type="domain" description="Acyltransferase 3" evidence="3">
    <location>
        <begin position="606"/>
        <end position="992"/>
    </location>
</feature>
<dbReference type="WBParaSite" id="MBELARI_LOCUS15934">
    <property type="protein sequence ID" value="MBELARI_LOCUS15934"/>
    <property type="gene ID" value="MBELARI_LOCUS15934"/>
</dbReference>
<dbReference type="AlphaFoldDB" id="A0AAF3EPC8"/>
<organism evidence="5 6">
    <name type="scientific">Mesorhabditis belari</name>
    <dbReference type="NCBI Taxonomy" id="2138241"/>
    <lineage>
        <taxon>Eukaryota</taxon>
        <taxon>Metazoa</taxon>
        <taxon>Ecdysozoa</taxon>
        <taxon>Nematoda</taxon>
        <taxon>Chromadorea</taxon>
        <taxon>Rhabditida</taxon>
        <taxon>Rhabditina</taxon>
        <taxon>Rhabditomorpha</taxon>
        <taxon>Rhabditoidea</taxon>
        <taxon>Rhabditidae</taxon>
        <taxon>Mesorhabditinae</taxon>
        <taxon>Mesorhabditis</taxon>
    </lineage>
</organism>
<sequence>MWDLVVWAVQYLELRLPTWGVNEWLYSGIQTGFVPYLIYYLAVFTFLTQYLGTLLVAVNRASALYQPTAYEKTIDFLSCNIESKDLPFTLTNKNLVDLSNCLKRATIGNLSLKSCTWDSKDKQLGITWDIHSTIDASTIAFLFRVNQYMKVNTSFLPIPFTTKVDNFEFSLAESYQNTWIALAFDQGILNYIDLESKNNNETCNYELWLDNPPGDNGGYPDKQLLTIKETEPLVEQYLENSRYSLQIPAGCSPTIQLRQTDKDAGGTALVTTLGYLDPYNEFPDDYYLSRMIYCVSFLSNVTLEVMRVVNHEVTVNLFDAQLQLIGNFTIDAGTLNTTYELSDISAIQLYWSPHEATSDSGVTLEGVVSFEMKDWLIDNEAKTEIWGNERCMEDMADLRASLSRILNAMLKKNLSTLNDFDKTVTIQVIDSNGGYNGGFLKGRKVFAGRFDECRGIKYNGADRSNVWEGDMFRFYFGKQKDSICASGSILFAFDQCLPKSCKVNEIRKLLEIKEHKDICLVVNNDFAKTYNKNNWLSWFLGILMIAIFVVSVISGIIDYFLADHIEGTQIKDLLWYRLFIAFSLSSNVKGILNTKGTNKPGQIGPLHCMRFLSMVWVIMGHTNENLISLTSNPLDILEISKKAQFNLLSNTFFAVDTFFFIGGLLLAYIWFKEFKKNRRLALSLNGWLMFYIHRILRLSPPYYLAFFFWGYIFIPNMPESANRLFSGGGGNDPCRSFWWPAMLYVQNLVHPQHQCYGVTWYLAADMQMFVFSPILLVTLAMNLRLGLIIAGSILFLSTSGNIATVYHFHYPQGPHVFDLPDPKESNGVNYMWLMYTSPWIRCQIYVIGLLIGYLLQYKKHLKINKWLNLCLLLASMAFMLFDVMVLHLTPHDKVMPIFWRAIYSAFSKPLWGLCLSLIVISCYYGYGGLINSFMSWPGWAPLGRLTYSAYLIHYMVIYYLITIHPSEIIWGDYFDIFTSFAIPAILLTYFLSLFWSSCFEVAMGKVESILIGGRRKPEAKNVEINQNGKKIETPNDHEKPQSTIVSMEKD</sequence>
<evidence type="ECO:0000256" key="2">
    <source>
        <dbReference type="SAM" id="Phobius"/>
    </source>
</evidence>
<feature type="transmembrane region" description="Helical" evidence="2">
    <location>
        <begin position="909"/>
        <end position="930"/>
    </location>
</feature>
<keyword evidence="2" id="KW-0812">Transmembrane</keyword>
<name>A0AAF3EPC8_9BILA</name>
<evidence type="ECO:0000256" key="1">
    <source>
        <dbReference type="SAM" id="MobiDB-lite"/>
    </source>
</evidence>
<feature type="transmembrane region" description="Helical" evidence="2">
    <location>
        <begin position="691"/>
        <end position="714"/>
    </location>
</feature>
<evidence type="ECO:0008006" key="7">
    <source>
        <dbReference type="Google" id="ProtNLM"/>
    </source>
</evidence>
<feature type="compositionally biased region" description="Polar residues" evidence="1">
    <location>
        <begin position="1041"/>
        <end position="1050"/>
    </location>
</feature>
<feature type="transmembrane region" description="Helical" evidence="2">
    <location>
        <begin position="942"/>
        <end position="961"/>
    </location>
</feature>
<feature type="domain" description="Nose resistant-to-fluoxetine protein N-terminal" evidence="4">
    <location>
        <begin position="422"/>
        <end position="510"/>
    </location>
</feature>
<keyword evidence="2" id="KW-1133">Transmembrane helix</keyword>
<dbReference type="InterPro" id="IPR006621">
    <property type="entry name" value="Nose-resist-to-fluoxetine_N"/>
</dbReference>
<dbReference type="Proteomes" id="UP000887575">
    <property type="component" value="Unassembled WGS sequence"/>
</dbReference>
<dbReference type="InterPro" id="IPR052728">
    <property type="entry name" value="O2_lipid_transport_reg"/>
</dbReference>
<feature type="transmembrane region" description="Helical" evidence="2">
    <location>
        <begin position="787"/>
        <end position="810"/>
    </location>
</feature>
<proteinExistence type="predicted"/>
<dbReference type="InterPro" id="IPR002656">
    <property type="entry name" value="Acyl_transf_3_dom"/>
</dbReference>
<dbReference type="Pfam" id="PF20146">
    <property type="entry name" value="NRF"/>
    <property type="match status" value="1"/>
</dbReference>
<evidence type="ECO:0000259" key="4">
    <source>
        <dbReference type="Pfam" id="PF20146"/>
    </source>
</evidence>
<keyword evidence="2" id="KW-0472">Membrane</keyword>
<feature type="compositionally biased region" description="Basic and acidic residues" evidence="1">
    <location>
        <begin position="1029"/>
        <end position="1040"/>
    </location>
</feature>
<feature type="transmembrane region" description="Helical" evidence="2">
    <location>
        <begin position="758"/>
        <end position="780"/>
    </location>
</feature>
<accession>A0AAF3EPC8</accession>
<feature type="transmembrane region" description="Helical" evidence="2">
    <location>
        <begin position="973"/>
        <end position="995"/>
    </location>
</feature>
<feature type="region of interest" description="Disordered" evidence="1">
    <location>
        <begin position="1021"/>
        <end position="1050"/>
    </location>
</feature>
<dbReference type="GO" id="GO:0016747">
    <property type="term" value="F:acyltransferase activity, transferring groups other than amino-acyl groups"/>
    <property type="evidence" value="ECO:0007669"/>
    <property type="project" value="InterPro"/>
</dbReference>
<feature type="transmembrane region" description="Helical" evidence="2">
    <location>
        <begin position="866"/>
        <end position="889"/>
    </location>
</feature>
<keyword evidence="5" id="KW-1185">Reference proteome</keyword>
<feature type="transmembrane region" description="Helical" evidence="2">
    <location>
        <begin position="651"/>
        <end position="671"/>
    </location>
</feature>
<dbReference type="PANTHER" id="PTHR11161:SF55">
    <property type="entry name" value="NOSE RESISTANT-TO-FLUOXETINE PROTEIN N-TERMINAL DOMAIN-CONTAINING PROTEIN"/>
    <property type="match status" value="1"/>
</dbReference>
<feature type="transmembrane region" description="Helical" evidence="2">
    <location>
        <begin position="538"/>
        <end position="562"/>
    </location>
</feature>
<reference evidence="6" key="1">
    <citation type="submission" date="2024-02" db="UniProtKB">
        <authorList>
            <consortium name="WormBaseParasite"/>
        </authorList>
    </citation>
    <scope>IDENTIFICATION</scope>
</reference>
<evidence type="ECO:0000313" key="6">
    <source>
        <dbReference type="WBParaSite" id="MBELARI_LOCUS15934"/>
    </source>
</evidence>
<evidence type="ECO:0000259" key="3">
    <source>
        <dbReference type="Pfam" id="PF01757"/>
    </source>
</evidence>
<feature type="transmembrane region" description="Helical" evidence="2">
    <location>
        <begin position="830"/>
        <end position="854"/>
    </location>
</feature>
<dbReference type="Pfam" id="PF01757">
    <property type="entry name" value="Acyl_transf_3"/>
    <property type="match status" value="1"/>
</dbReference>